<sequence>MAEKLFTMGESNKESGLKREFAKEQKLRTIMDLKSNSHRDEIAAARASLKENSPLLHSICSACLEHSDVASLTASKDSVCNEIQNALDVISNASQGIGHQKVPLMPQSVSLGSALDELENLVALDPLTVNKDQIRPSLEKRLEGIISGAALLADSSCTRDLHRERIITECNAIRQALQDLLSEYMNNFCIKDPWPKSSHSLILSRCQQSLSWKTSILSLVSNLLFPGRLEFL</sequence>
<dbReference type="SUPFAM" id="SSF47220">
    <property type="entry name" value="alpha-catenin/vinculin-like"/>
    <property type="match status" value="1"/>
</dbReference>
<protein>
    <submittedName>
        <fullName evidence="5">Catenin alpha-3-like</fullName>
    </submittedName>
</protein>
<proteinExistence type="inferred from homology"/>
<keyword evidence="3" id="KW-0963">Cytoplasm</keyword>
<dbReference type="GO" id="GO:0005737">
    <property type="term" value="C:cytoplasm"/>
    <property type="evidence" value="ECO:0007669"/>
    <property type="project" value="UniProtKB-SubCell"/>
</dbReference>
<dbReference type="PANTHER" id="PTHR18914:SF21">
    <property type="entry name" value="CATENIN ALPHA-3"/>
    <property type="match status" value="1"/>
</dbReference>
<evidence type="ECO:0000313" key="4">
    <source>
        <dbReference type="Proteomes" id="UP000695026"/>
    </source>
</evidence>
<comment type="similarity">
    <text evidence="2">Belongs to the vinculin/alpha-catenin family.</text>
</comment>
<dbReference type="GO" id="GO:0008013">
    <property type="term" value="F:beta-catenin binding"/>
    <property type="evidence" value="ECO:0007669"/>
    <property type="project" value="TreeGrafter"/>
</dbReference>
<dbReference type="OMA" id="PLTMNEE"/>
<dbReference type="OrthoDB" id="6376697at2759"/>
<gene>
    <name evidence="5" type="primary">LOC103049537</name>
</gene>
<dbReference type="PANTHER" id="PTHR18914">
    <property type="entry name" value="ALPHA CATENIN"/>
    <property type="match status" value="1"/>
</dbReference>
<dbReference type="InterPro" id="IPR006077">
    <property type="entry name" value="Vinculin/catenin"/>
</dbReference>
<dbReference type="Gene3D" id="1.20.120.230">
    <property type="entry name" value="Alpha-catenin/vinculin-like"/>
    <property type="match status" value="1"/>
</dbReference>
<dbReference type="GO" id="GO:0098609">
    <property type="term" value="P:cell-cell adhesion"/>
    <property type="evidence" value="ECO:0007669"/>
    <property type="project" value="TreeGrafter"/>
</dbReference>
<comment type="subcellular location">
    <subcellularLocation>
        <location evidence="1">Cytoplasm</location>
    </subcellularLocation>
</comment>
<dbReference type="GO" id="GO:0005916">
    <property type="term" value="C:fascia adherens"/>
    <property type="evidence" value="ECO:0007669"/>
    <property type="project" value="TreeGrafter"/>
</dbReference>
<dbReference type="GO" id="GO:0005912">
    <property type="term" value="C:adherens junction"/>
    <property type="evidence" value="ECO:0007669"/>
    <property type="project" value="TreeGrafter"/>
</dbReference>
<evidence type="ECO:0000313" key="5">
    <source>
        <dbReference type="RefSeq" id="XP_007443423.2"/>
    </source>
</evidence>
<dbReference type="KEGG" id="pbi:103049537"/>
<dbReference type="InterPro" id="IPR036723">
    <property type="entry name" value="Alpha-catenin/vinculin-like_sf"/>
</dbReference>
<dbReference type="RefSeq" id="XP_007443423.2">
    <property type="nucleotide sequence ID" value="XM_007443361.2"/>
</dbReference>
<reference evidence="5" key="1">
    <citation type="submission" date="2025-08" db="UniProtKB">
        <authorList>
            <consortium name="RefSeq"/>
        </authorList>
    </citation>
    <scope>IDENTIFICATION</scope>
    <source>
        <tissue evidence="5">Liver</tissue>
    </source>
</reference>
<accession>A0A9F2WLE7</accession>
<evidence type="ECO:0000256" key="3">
    <source>
        <dbReference type="ARBA" id="ARBA00022490"/>
    </source>
</evidence>
<organism evidence="4 5">
    <name type="scientific">Python bivittatus</name>
    <name type="common">Burmese python</name>
    <name type="synonym">Python molurus bivittatus</name>
    <dbReference type="NCBI Taxonomy" id="176946"/>
    <lineage>
        <taxon>Eukaryota</taxon>
        <taxon>Metazoa</taxon>
        <taxon>Chordata</taxon>
        <taxon>Craniata</taxon>
        <taxon>Vertebrata</taxon>
        <taxon>Euteleostomi</taxon>
        <taxon>Lepidosauria</taxon>
        <taxon>Squamata</taxon>
        <taxon>Bifurcata</taxon>
        <taxon>Unidentata</taxon>
        <taxon>Episquamata</taxon>
        <taxon>Toxicofera</taxon>
        <taxon>Serpentes</taxon>
        <taxon>Henophidia</taxon>
        <taxon>Pythonidae</taxon>
        <taxon>Python</taxon>
    </lineage>
</organism>
<dbReference type="Gene3D" id="6.10.250.2510">
    <property type="match status" value="1"/>
</dbReference>
<dbReference type="GO" id="GO:0051015">
    <property type="term" value="F:actin filament binding"/>
    <property type="evidence" value="ECO:0007669"/>
    <property type="project" value="InterPro"/>
</dbReference>
<dbReference type="AlphaFoldDB" id="A0A9F2WLE7"/>
<dbReference type="Proteomes" id="UP000695026">
    <property type="component" value="Unplaced"/>
</dbReference>
<dbReference type="GeneID" id="103049537"/>
<evidence type="ECO:0000256" key="1">
    <source>
        <dbReference type="ARBA" id="ARBA00004496"/>
    </source>
</evidence>
<dbReference type="Pfam" id="PF01044">
    <property type="entry name" value="Vinculin"/>
    <property type="match status" value="1"/>
</dbReference>
<dbReference type="GO" id="GO:0016477">
    <property type="term" value="P:cell migration"/>
    <property type="evidence" value="ECO:0007669"/>
    <property type="project" value="TreeGrafter"/>
</dbReference>
<keyword evidence="4" id="KW-1185">Reference proteome</keyword>
<evidence type="ECO:0000256" key="2">
    <source>
        <dbReference type="ARBA" id="ARBA00008376"/>
    </source>
</evidence>
<name>A0A9F2WLE7_PYTBI</name>